<comment type="caution">
    <text evidence="3">The sequence shown here is derived from an EMBL/GenBank/DDBJ whole genome shotgun (WGS) entry which is preliminary data.</text>
</comment>
<evidence type="ECO:0000313" key="4">
    <source>
        <dbReference type="Proteomes" id="UP000298337"/>
    </source>
</evidence>
<name>A0A4Z0P2Q1_9BACT</name>
<feature type="non-terminal residue" evidence="3">
    <location>
        <position position="1"/>
    </location>
</feature>
<dbReference type="NCBIfam" id="TIGR04183">
    <property type="entry name" value="Por_Secre_tail"/>
    <property type="match status" value="1"/>
</dbReference>
<dbReference type="Pfam" id="PF18962">
    <property type="entry name" value="Por_Secre_tail"/>
    <property type="match status" value="1"/>
</dbReference>
<dbReference type="Proteomes" id="UP000298337">
    <property type="component" value="Unassembled WGS sequence"/>
</dbReference>
<dbReference type="InterPro" id="IPR026444">
    <property type="entry name" value="Secre_tail"/>
</dbReference>
<organism evidence="3 4">
    <name type="scientific">Hymenobacter fodinae</name>
    <dbReference type="NCBI Taxonomy" id="2510796"/>
    <lineage>
        <taxon>Bacteria</taxon>
        <taxon>Pseudomonadati</taxon>
        <taxon>Bacteroidota</taxon>
        <taxon>Cytophagia</taxon>
        <taxon>Cytophagales</taxon>
        <taxon>Hymenobacteraceae</taxon>
        <taxon>Hymenobacter</taxon>
    </lineage>
</organism>
<feature type="compositionally biased region" description="Polar residues" evidence="1">
    <location>
        <begin position="148"/>
        <end position="159"/>
    </location>
</feature>
<keyword evidence="4" id="KW-1185">Reference proteome</keyword>
<dbReference type="OrthoDB" id="8428774at2"/>
<accession>A0A4Z0P2Q1</accession>
<dbReference type="EMBL" id="SRLA01000006">
    <property type="protein sequence ID" value="TGE04324.1"/>
    <property type="molecule type" value="Genomic_DNA"/>
</dbReference>
<evidence type="ECO:0000313" key="3">
    <source>
        <dbReference type="EMBL" id="TGE04324.1"/>
    </source>
</evidence>
<protein>
    <submittedName>
        <fullName evidence="3">T9SS type A sorting domain-containing protein</fullName>
    </submittedName>
</protein>
<proteinExistence type="predicted"/>
<dbReference type="AlphaFoldDB" id="A0A4Z0P2Q1"/>
<reference evidence="3 4" key="1">
    <citation type="submission" date="2019-04" db="EMBL/GenBank/DDBJ databases">
        <authorList>
            <person name="Feng G."/>
            <person name="Zhang J."/>
            <person name="Zhu H."/>
        </authorList>
    </citation>
    <scope>NUCLEOTIDE SEQUENCE [LARGE SCALE GENOMIC DNA]</scope>
    <source>
        <strain evidence="3 4">92R-1</strain>
    </source>
</reference>
<feature type="region of interest" description="Disordered" evidence="1">
    <location>
        <begin position="148"/>
        <end position="187"/>
    </location>
</feature>
<dbReference type="RefSeq" id="WP_135436764.1">
    <property type="nucleotide sequence ID" value="NZ_SRLA01000006.1"/>
</dbReference>
<evidence type="ECO:0000256" key="1">
    <source>
        <dbReference type="SAM" id="MobiDB-lite"/>
    </source>
</evidence>
<gene>
    <name evidence="3" type="ORF">EU556_23960</name>
</gene>
<feature type="domain" description="Secretion system C-terminal sorting" evidence="2">
    <location>
        <begin position="380"/>
        <end position="443"/>
    </location>
</feature>
<evidence type="ECO:0000259" key="2">
    <source>
        <dbReference type="Pfam" id="PF18962"/>
    </source>
</evidence>
<sequence>VYNTQLVGNWVENVEDRTNTGAPAYIGLLPYQYGVSQSLGTAALGVEVKNNTLVARPSYKTSFVNNNELGREGYYNHFLAQFIGPMSDIPVTLGTIFQNNTARNTANAFYLSSGAHNTLICSTTLNNVDNLVDDRVLHNAAKASVNTVRECSASTVQPPNSRPRPTADPKTNTPIPRNGGATRVLPLTGSSPNGYITGFTITELPPASQGTLYLGTDPISQHSALSVEQGQQLSFEPRTSFTGEVVFTYTSIDDHGLVSLGADFVIPVSNPLPVVLTQFTAKARNTDALLAWATAAELNHSYFAVERSVDGTSFQTVHTVRGSGTSTTGMAYSFEDYGVGAHTPGMVYYRLRQVDQDSTTTYSAVRAVSFAAPATAALNIYPNPAANELRINLSNPGARLTVYSATGLALLDTRTATKEGVLDIQKLPAGTYVLLVRPDQGTCLRQQFVKEKT</sequence>